<dbReference type="Pfam" id="PF00561">
    <property type="entry name" value="Abhydrolase_1"/>
    <property type="match status" value="1"/>
</dbReference>
<dbReference type="GO" id="GO:0016042">
    <property type="term" value="P:lipid catabolic process"/>
    <property type="evidence" value="ECO:0007669"/>
    <property type="project" value="UniProtKB-KW"/>
</dbReference>
<dbReference type="RefSeq" id="WP_285971087.1">
    <property type="nucleotide sequence ID" value="NZ_CP127294.1"/>
</dbReference>
<evidence type="ECO:0000256" key="2">
    <source>
        <dbReference type="ARBA" id="ARBA00022963"/>
    </source>
</evidence>
<feature type="signal peptide" evidence="4">
    <location>
        <begin position="1"/>
        <end position="24"/>
    </location>
</feature>
<evidence type="ECO:0000313" key="6">
    <source>
        <dbReference type="EMBL" id="WIX80457.1"/>
    </source>
</evidence>
<keyword evidence="3" id="KW-0443">Lipid metabolism</keyword>
<dbReference type="Gene3D" id="3.40.50.1820">
    <property type="entry name" value="alpha/beta hydrolase"/>
    <property type="match status" value="1"/>
</dbReference>
<dbReference type="SUPFAM" id="SSF53474">
    <property type="entry name" value="alpha/beta-Hydrolases"/>
    <property type="match status" value="1"/>
</dbReference>
<evidence type="ECO:0000256" key="1">
    <source>
        <dbReference type="ARBA" id="ARBA00022801"/>
    </source>
</evidence>
<dbReference type="KEGG" id="acab:QRX50_06685"/>
<dbReference type="InterPro" id="IPR029058">
    <property type="entry name" value="AB_hydrolase_fold"/>
</dbReference>
<feature type="domain" description="AB hydrolase-1" evidence="5">
    <location>
        <begin position="158"/>
        <end position="242"/>
    </location>
</feature>
<gene>
    <name evidence="6" type="ORF">QRX50_06685</name>
</gene>
<dbReference type="GO" id="GO:0003847">
    <property type="term" value="F:1-alkyl-2-acetylglycerophosphocholine esterase activity"/>
    <property type="evidence" value="ECO:0007669"/>
    <property type="project" value="TreeGrafter"/>
</dbReference>
<evidence type="ECO:0000313" key="7">
    <source>
        <dbReference type="Proteomes" id="UP001236014"/>
    </source>
</evidence>
<accession>A0A9Y2MZ09</accession>
<dbReference type="PANTHER" id="PTHR10272:SF0">
    <property type="entry name" value="PLATELET-ACTIVATING FACTOR ACETYLHYDROLASE"/>
    <property type="match status" value="1"/>
</dbReference>
<name>A0A9Y2MZ09_9PSEU</name>
<dbReference type="PANTHER" id="PTHR10272">
    <property type="entry name" value="PLATELET-ACTIVATING FACTOR ACETYLHYDROLASE"/>
    <property type="match status" value="1"/>
</dbReference>
<sequence>MRKRSLIAVFVAALCLLGSVSATAASATATPRLHLPAPTGRYAVGTQDRYLVDRTREDPWAGGPRELMITLTYPALPGGRPAPYLPGGIAAAVNAQAGSALGAGPFDFGFTTPARAGAPMLPGRHPVLLYSPGAQSSRLLGTVLVEQLASEGYVVVSLDHTHDALAVDLPGGRVEPSTLPPSSEEVNRKLIATRVADVEFVLDRLGLDRVGMFGHSAGGFTAAEVMAADPRVVAGANLDGSMVFNAAAGRFGRAATEGLDRPFLLMSAGDHSSATDPSWASFASTQRGPLVDIHEPAGEHGSFTDYEAWLPQLGADPAKVRAVIGDVDPETMLRKEKAALSGFFDSHLRKRRDLNPR</sequence>
<feature type="chain" id="PRO_5040921662" evidence="4">
    <location>
        <begin position="25"/>
        <end position="357"/>
    </location>
</feature>
<keyword evidence="4" id="KW-0732">Signal</keyword>
<dbReference type="EMBL" id="CP127294">
    <property type="protein sequence ID" value="WIX80457.1"/>
    <property type="molecule type" value="Genomic_DNA"/>
</dbReference>
<evidence type="ECO:0000259" key="5">
    <source>
        <dbReference type="Pfam" id="PF00561"/>
    </source>
</evidence>
<keyword evidence="2" id="KW-0442">Lipid degradation</keyword>
<dbReference type="InterPro" id="IPR000073">
    <property type="entry name" value="AB_hydrolase_1"/>
</dbReference>
<keyword evidence="7" id="KW-1185">Reference proteome</keyword>
<proteinExistence type="predicted"/>
<evidence type="ECO:0000256" key="4">
    <source>
        <dbReference type="SAM" id="SignalP"/>
    </source>
</evidence>
<reference evidence="6 7" key="1">
    <citation type="submission" date="2023-06" db="EMBL/GenBank/DDBJ databases">
        <authorList>
            <person name="Oyuntsetseg B."/>
            <person name="Kim S.B."/>
        </authorList>
    </citation>
    <scope>NUCLEOTIDE SEQUENCE [LARGE SCALE GENOMIC DNA]</scope>
    <source>
        <strain evidence="6 7">2-15</strain>
    </source>
</reference>
<organism evidence="6 7">
    <name type="scientific">Amycolatopsis carbonis</name>
    <dbReference type="NCBI Taxonomy" id="715471"/>
    <lineage>
        <taxon>Bacteria</taxon>
        <taxon>Bacillati</taxon>
        <taxon>Actinomycetota</taxon>
        <taxon>Actinomycetes</taxon>
        <taxon>Pseudonocardiales</taxon>
        <taxon>Pseudonocardiaceae</taxon>
        <taxon>Amycolatopsis</taxon>
    </lineage>
</organism>
<keyword evidence="1 6" id="KW-0378">Hydrolase</keyword>
<protein>
    <submittedName>
        <fullName evidence="6">Alpha/beta fold hydrolase</fullName>
    </submittedName>
</protein>
<evidence type="ECO:0000256" key="3">
    <source>
        <dbReference type="ARBA" id="ARBA00023098"/>
    </source>
</evidence>
<dbReference type="Proteomes" id="UP001236014">
    <property type="component" value="Chromosome"/>
</dbReference>
<dbReference type="AlphaFoldDB" id="A0A9Y2MZ09"/>